<protein>
    <submittedName>
        <fullName evidence="2">Uncharacterized protein</fullName>
    </submittedName>
</protein>
<feature type="region of interest" description="Disordered" evidence="1">
    <location>
        <begin position="230"/>
        <end position="255"/>
    </location>
</feature>
<gene>
    <name evidence="2" type="ORF">SNAT2548_LOCUS21750</name>
</gene>
<keyword evidence="3" id="KW-1185">Reference proteome</keyword>
<dbReference type="AlphaFoldDB" id="A0A812QR39"/>
<name>A0A812QR39_9DINO</name>
<proteinExistence type="predicted"/>
<organism evidence="2 3">
    <name type="scientific">Symbiodinium natans</name>
    <dbReference type="NCBI Taxonomy" id="878477"/>
    <lineage>
        <taxon>Eukaryota</taxon>
        <taxon>Sar</taxon>
        <taxon>Alveolata</taxon>
        <taxon>Dinophyceae</taxon>
        <taxon>Suessiales</taxon>
        <taxon>Symbiodiniaceae</taxon>
        <taxon>Symbiodinium</taxon>
    </lineage>
</organism>
<dbReference type="Proteomes" id="UP000604046">
    <property type="component" value="Unassembled WGS sequence"/>
</dbReference>
<evidence type="ECO:0000256" key="1">
    <source>
        <dbReference type="SAM" id="MobiDB-lite"/>
    </source>
</evidence>
<sequence length="356" mass="38631">MATLEKAQRMSEQSDLALLSVRNEVARVAGAAQDLAPEVEQACRRLVGEEAQMQADKWAQAFQYHKQVASEALTTAIAEPRSEVKALRLALSEQEAAMAARFERLAGDVQRQDRAISSRLKHEIEELTVGVEERMAAASAAARQAVQEQRQEVVKQLDPIMERLTEVSANMQASRRAEAELGSHFERLLVTTEELCAGQEALSVQGADTAQSLNDLRAEIRTVGNSRDVEVKQVPSPRRARRMQDGSPPPALRSHLLADRPAGALTFSMEPVVSRSPEEPVSQEAAQACARSLQSSPDRPGPALSSDLPSAFSRLGELRRRLGSPAPQAQEILEPMAGNAVASRSLATTTYGCGRP</sequence>
<reference evidence="2" key="1">
    <citation type="submission" date="2021-02" db="EMBL/GenBank/DDBJ databases">
        <authorList>
            <person name="Dougan E. K."/>
            <person name="Rhodes N."/>
            <person name="Thang M."/>
            <person name="Chan C."/>
        </authorList>
    </citation>
    <scope>NUCLEOTIDE SEQUENCE</scope>
</reference>
<accession>A0A812QR39</accession>
<comment type="caution">
    <text evidence="2">The sequence shown here is derived from an EMBL/GenBank/DDBJ whole genome shotgun (WGS) entry which is preliminary data.</text>
</comment>
<evidence type="ECO:0000313" key="2">
    <source>
        <dbReference type="EMBL" id="CAE7399472.1"/>
    </source>
</evidence>
<dbReference type="EMBL" id="CAJNDS010002262">
    <property type="protein sequence ID" value="CAE7399472.1"/>
    <property type="molecule type" value="Genomic_DNA"/>
</dbReference>
<feature type="region of interest" description="Disordered" evidence="1">
    <location>
        <begin position="271"/>
        <end position="336"/>
    </location>
</feature>
<dbReference type="OrthoDB" id="417078at2759"/>
<evidence type="ECO:0000313" key="3">
    <source>
        <dbReference type="Proteomes" id="UP000604046"/>
    </source>
</evidence>